<dbReference type="SUPFAM" id="SSF52402">
    <property type="entry name" value="Adenine nucleotide alpha hydrolases-like"/>
    <property type="match status" value="1"/>
</dbReference>
<reference evidence="3 4" key="1">
    <citation type="submission" date="2019-02" db="EMBL/GenBank/DDBJ databases">
        <title>Deep-cultivation of Planctomycetes and their phenomic and genomic characterization uncovers novel biology.</title>
        <authorList>
            <person name="Wiegand S."/>
            <person name="Jogler M."/>
            <person name="Boedeker C."/>
            <person name="Pinto D."/>
            <person name="Vollmers J."/>
            <person name="Rivas-Marin E."/>
            <person name="Kohn T."/>
            <person name="Peeters S.H."/>
            <person name="Heuer A."/>
            <person name="Rast P."/>
            <person name="Oberbeckmann S."/>
            <person name="Bunk B."/>
            <person name="Jeske O."/>
            <person name="Meyerdierks A."/>
            <person name="Storesund J.E."/>
            <person name="Kallscheuer N."/>
            <person name="Luecker S."/>
            <person name="Lage O.M."/>
            <person name="Pohl T."/>
            <person name="Merkel B.J."/>
            <person name="Hornburger P."/>
            <person name="Mueller R.-W."/>
            <person name="Bruemmer F."/>
            <person name="Labrenz M."/>
            <person name="Spormann A.M."/>
            <person name="Op den Camp H."/>
            <person name="Overmann J."/>
            <person name="Amann R."/>
            <person name="Jetten M.S.M."/>
            <person name="Mascher T."/>
            <person name="Medema M.H."/>
            <person name="Devos D.P."/>
            <person name="Kaster A.-K."/>
            <person name="Ovreas L."/>
            <person name="Rohde M."/>
            <person name="Galperin M.Y."/>
            <person name="Jogler C."/>
        </authorList>
    </citation>
    <scope>NUCLEOTIDE SEQUENCE [LARGE SCALE GENOMIC DNA]</scope>
    <source>
        <strain evidence="3 4">K23_9</strain>
    </source>
</reference>
<gene>
    <name evidence="3" type="ORF">K239x_46850</name>
</gene>
<dbReference type="Gene3D" id="3.40.50.620">
    <property type="entry name" value="HUPs"/>
    <property type="match status" value="1"/>
</dbReference>
<dbReference type="InterPro" id="IPR014729">
    <property type="entry name" value="Rossmann-like_a/b/a_fold"/>
</dbReference>
<dbReference type="AlphaFoldDB" id="A0A517NZX9"/>
<dbReference type="EMBL" id="CP036526">
    <property type="protein sequence ID" value="QDT12673.1"/>
    <property type="molecule type" value="Genomic_DNA"/>
</dbReference>
<dbReference type="Proteomes" id="UP000319817">
    <property type="component" value="Chromosome"/>
</dbReference>
<accession>A0A517NZX9</accession>
<dbReference type="InterPro" id="IPR006015">
    <property type="entry name" value="Universal_stress_UspA"/>
</dbReference>
<protein>
    <submittedName>
        <fullName evidence="3">Universal stress protein family protein</fullName>
    </submittedName>
</protein>
<dbReference type="InterPro" id="IPR006016">
    <property type="entry name" value="UspA"/>
</dbReference>
<proteinExistence type="inferred from homology"/>
<feature type="domain" description="UspA" evidence="2">
    <location>
        <begin position="10"/>
        <end position="159"/>
    </location>
</feature>
<evidence type="ECO:0000259" key="2">
    <source>
        <dbReference type="Pfam" id="PF00582"/>
    </source>
</evidence>
<dbReference type="Pfam" id="PF00582">
    <property type="entry name" value="Usp"/>
    <property type="match status" value="1"/>
</dbReference>
<sequence>MAMNFFSNTKTLVPIDFSEYSKRAVETAMQVTSNANIFLLHVVDPAQLYGFDDNGGYELGGGMGETMGAKQGAAELEKQHRDAALKAMQGLFGDEKHHGIVFAVVISDPPHGIAQFATENKVGLIVLPSHGRTGAKRLSIGSVAERVVRLSHCPVLVLRE</sequence>
<dbReference type="PANTHER" id="PTHR46268">
    <property type="entry name" value="STRESS RESPONSE PROTEIN NHAX"/>
    <property type="match status" value="1"/>
</dbReference>
<dbReference type="CDD" id="cd00293">
    <property type="entry name" value="USP-like"/>
    <property type="match status" value="1"/>
</dbReference>
<evidence type="ECO:0000256" key="1">
    <source>
        <dbReference type="ARBA" id="ARBA00008791"/>
    </source>
</evidence>
<keyword evidence="4" id="KW-1185">Reference proteome</keyword>
<evidence type="ECO:0000313" key="3">
    <source>
        <dbReference type="EMBL" id="QDT12673.1"/>
    </source>
</evidence>
<name>A0A517NZX9_9BACT</name>
<dbReference type="RefSeq" id="WP_419189267.1">
    <property type="nucleotide sequence ID" value="NZ_CP036526.1"/>
</dbReference>
<dbReference type="PANTHER" id="PTHR46268:SF6">
    <property type="entry name" value="UNIVERSAL STRESS PROTEIN UP12"/>
    <property type="match status" value="1"/>
</dbReference>
<comment type="similarity">
    <text evidence="1">Belongs to the universal stress protein A family.</text>
</comment>
<organism evidence="3 4">
    <name type="scientific">Stieleria marina</name>
    <dbReference type="NCBI Taxonomy" id="1930275"/>
    <lineage>
        <taxon>Bacteria</taxon>
        <taxon>Pseudomonadati</taxon>
        <taxon>Planctomycetota</taxon>
        <taxon>Planctomycetia</taxon>
        <taxon>Pirellulales</taxon>
        <taxon>Pirellulaceae</taxon>
        <taxon>Stieleria</taxon>
    </lineage>
</organism>
<evidence type="ECO:0000313" key="4">
    <source>
        <dbReference type="Proteomes" id="UP000319817"/>
    </source>
</evidence>
<dbReference type="PRINTS" id="PR01438">
    <property type="entry name" value="UNVRSLSTRESS"/>
</dbReference>